<name>A0A5A5U249_LEUCI</name>
<dbReference type="SMART" id="SM00731">
    <property type="entry name" value="SprT"/>
    <property type="match status" value="1"/>
</dbReference>
<dbReference type="OMA" id="LVHYHLH"/>
<evidence type="ECO:0000313" key="2">
    <source>
        <dbReference type="Proteomes" id="UP000323274"/>
    </source>
</evidence>
<gene>
    <name evidence="1" type="ORF">LCIT_12470</name>
</gene>
<dbReference type="Proteomes" id="UP000323274">
    <property type="component" value="Unassembled WGS sequence"/>
</dbReference>
<dbReference type="EMBL" id="BJJW01000006">
    <property type="protein sequence ID" value="GDZ84005.1"/>
    <property type="molecule type" value="Genomic_DNA"/>
</dbReference>
<evidence type="ECO:0000313" key="1">
    <source>
        <dbReference type="EMBL" id="GDZ84005.1"/>
    </source>
</evidence>
<accession>A0A5A5U249</accession>
<reference evidence="1 2" key="1">
    <citation type="submission" date="2019-04" db="EMBL/GenBank/DDBJ databases">
        <title>A pseudo-fructophilic Leuconostoc citreum strain F192-5 isolated from peel of satsuma mandarin: the first report for isolation and characterization of strain-dependent fructophilic-like characteristics.</title>
        <authorList>
            <person name="Maeno S."/>
            <person name="Tanizawa Y."/>
            <person name="Kajikawa A."/>
            <person name="Kanesaki Y."/>
            <person name="Kubota E."/>
            <person name="Arita M."/>
            <person name="Leon D."/>
            <person name="Endo A."/>
        </authorList>
    </citation>
    <scope>NUCLEOTIDE SEQUENCE [LARGE SCALE GENOMIC DNA]</scope>
    <source>
        <strain evidence="1 2">F192-5</strain>
    </source>
</reference>
<organism evidence="1 2">
    <name type="scientific">Leuconostoc citreum</name>
    <dbReference type="NCBI Taxonomy" id="33964"/>
    <lineage>
        <taxon>Bacteria</taxon>
        <taxon>Bacillati</taxon>
        <taxon>Bacillota</taxon>
        <taxon>Bacilli</taxon>
        <taxon>Lactobacillales</taxon>
        <taxon>Lactobacillaceae</taxon>
        <taxon>Leuconostoc</taxon>
    </lineage>
</organism>
<dbReference type="AlphaFoldDB" id="A0A5A5U249"/>
<comment type="caution">
    <text evidence="1">The sequence shown here is derived from an EMBL/GenBank/DDBJ whole genome shotgun (WGS) entry which is preliminary data.</text>
</comment>
<dbReference type="Pfam" id="PF10263">
    <property type="entry name" value="SprT-like"/>
    <property type="match status" value="1"/>
</dbReference>
<dbReference type="NCBIfam" id="NF003339">
    <property type="entry name" value="PRK04351.1"/>
    <property type="match status" value="1"/>
</dbReference>
<protein>
    <submittedName>
        <fullName evidence="1">Protein SprT</fullName>
    </submittedName>
</protein>
<dbReference type="RefSeq" id="WP_004903180.1">
    <property type="nucleotide sequence ID" value="NZ_BJJW01000006.1"/>
</dbReference>
<dbReference type="InterPro" id="IPR006640">
    <property type="entry name" value="SprT-like_domain"/>
</dbReference>
<dbReference type="GO" id="GO:0006950">
    <property type="term" value="P:response to stress"/>
    <property type="evidence" value="ECO:0007669"/>
    <property type="project" value="UniProtKB-ARBA"/>
</dbReference>
<proteinExistence type="predicted"/>
<sequence length="151" mass="18172">MMTEIELQNLVKQVSISYFNLTFQHKASFNRRLKTTGGRYLLQTHNLEFNPSMSDLPEFIGIIKHELVHYHLHIANKGYQHRDLDFKQLLQRVAGLRYAPKLSDSKKHYRLWLYRCQNQHSVYRQRRFNTANYRCVKCGERFNFIGQVNHE</sequence>